<evidence type="ECO:0000313" key="5">
    <source>
        <dbReference type="Proteomes" id="UP000008810"/>
    </source>
</evidence>
<feature type="transmembrane region" description="Helical" evidence="2">
    <location>
        <begin position="66"/>
        <end position="89"/>
    </location>
</feature>
<protein>
    <submittedName>
        <fullName evidence="3 4">Uncharacterized protein</fullName>
    </submittedName>
</protein>
<dbReference type="Gramene" id="KQJ87924">
    <property type="protein sequence ID" value="KQJ87924"/>
    <property type="gene ID" value="BRADI_4g14260v3"/>
</dbReference>
<dbReference type="ExpressionAtlas" id="A0A0Q3ENT8">
    <property type="expression patterns" value="baseline and differential"/>
</dbReference>
<proteinExistence type="predicted"/>
<dbReference type="RefSeq" id="XP_003577387.2">
    <property type="nucleotide sequence ID" value="XM_003577339.4"/>
</dbReference>
<dbReference type="Proteomes" id="UP000008810">
    <property type="component" value="Chromosome 4"/>
</dbReference>
<reference evidence="4" key="3">
    <citation type="submission" date="2018-08" db="UniProtKB">
        <authorList>
            <consortium name="EnsemblPlants"/>
        </authorList>
    </citation>
    <scope>IDENTIFICATION</scope>
    <source>
        <strain evidence="4">cv. Bd21</strain>
    </source>
</reference>
<gene>
    <name evidence="4" type="primary">LOC100843909</name>
    <name evidence="3" type="ORF">BRADI_4g14260v3</name>
</gene>
<evidence type="ECO:0000256" key="1">
    <source>
        <dbReference type="SAM" id="MobiDB-lite"/>
    </source>
</evidence>
<name>A0A0Q3ENT8_BRADI</name>
<dbReference type="KEGG" id="bdi:100843909"/>
<evidence type="ECO:0000256" key="2">
    <source>
        <dbReference type="SAM" id="Phobius"/>
    </source>
</evidence>
<dbReference type="AlphaFoldDB" id="A0A0Q3ENT8"/>
<accession>A0A0Q3ENT8</accession>
<dbReference type="OrthoDB" id="666610at2759"/>
<reference evidence="3" key="2">
    <citation type="submission" date="2017-06" db="EMBL/GenBank/DDBJ databases">
        <title>WGS assembly of Brachypodium distachyon.</title>
        <authorList>
            <consortium name="The International Brachypodium Initiative"/>
            <person name="Lucas S."/>
            <person name="Harmon-Smith M."/>
            <person name="Lail K."/>
            <person name="Tice H."/>
            <person name="Grimwood J."/>
            <person name="Bruce D."/>
            <person name="Barry K."/>
            <person name="Shu S."/>
            <person name="Lindquist E."/>
            <person name="Wang M."/>
            <person name="Pitluck S."/>
            <person name="Vogel J.P."/>
            <person name="Garvin D.F."/>
            <person name="Mockler T.C."/>
            <person name="Schmutz J."/>
            <person name="Rokhsar D."/>
            <person name="Bevan M.W."/>
        </authorList>
    </citation>
    <scope>NUCLEOTIDE SEQUENCE</scope>
    <source>
        <strain evidence="3">Bd21</strain>
    </source>
</reference>
<keyword evidence="2" id="KW-0812">Transmembrane</keyword>
<dbReference type="EMBL" id="CM000883">
    <property type="protein sequence ID" value="KQJ87924.1"/>
    <property type="molecule type" value="Genomic_DNA"/>
</dbReference>
<evidence type="ECO:0000313" key="3">
    <source>
        <dbReference type="EMBL" id="KQJ87924.1"/>
    </source>
</evidence>
<evidence type="ECO:0000313" key="4">
    <source>
        <dbReference type="EnsemblPlants" id="KQJ87924"/>
    </source>
</evidence>
<dbReference type="EnsemblPlants" id="KQJ87924">
    <property type="protein sequence ID" value="KQJ87924"/>
    <property type="gene ID" value="BRADI_4g14260v3"/>
</dbReference>
<dbReference type="GeneID" id="100843909"/>
<organism evidence="3">
    <name type="scientific">Brachypodium distachyon</name>
    <name type="common">Purple false brome</name>
    <name type="synonym">Trachynia distachya</name>
    <dbReference type="NCBI Taxonomy" id="15368"/>
    <lineage>
        <taxon>Eukaryota</taxon>
        <taxon>Viridiplantae</taxon>
        <taxon>Streptophyta</taxon>
        <taxon>Embryophyta</taxon>
        <taxon>Tracheophyta</taxon>
        <taxon>Spermatophyta</taxon>
        <taxon>Magnoliopsida</taxon>
        <taxon>Liliopsida</taxon>
        <taxon>Poales</taxon>
        <taxon>Poaceae</taxon>
        <taxon>BOP clade</taxon>
        <taxon>Pooideae</taxon>
        <taxon>Stipodae</taxon>
        <taxon>Brachypodieae</taxon>
        <taxon>Brachypodium</taxon>
    </lineage>
</organism>
<dbReference type="PANTHER" id="PTHR33474">
    <property type="entry name" value="TRANSMEMBRANE PROTEIN"/>
    <property type="match status" value="1"/>
</dbReference>
<keyword evidence="2" id="KW-1133">Transmembrane helix</keyword>
<keyword evidence="5" id="KW-1185">Reference proteome</keyword>
<keyword evidence="2" id="KW-0472">Membrane</keyword>
<reference evidence="3 4" key="1">
    <citation type="journal article" date="2010" name="Nature">
        <title>Genome sequencing and analysis of the model grass Brachypodium distachyon.</title>
        <authorList>
            <consortium name="International Brachypodium Initiative"/>
        </authorList>
    </citation>
    <scope>NUCLEOTIDE SEQUENCE [LARGE SCALE GENOMIC DNA]</scope>
    <source>
        <strain evidence="3">Bd21</strain>
        <strain evidence="4">cv. Bd21</strain>
    </source>
</reference>
<dbReference type="PANTHER" id="PTHR33474:SF33">
    <property type="entry name" value="TRANSMEMBRANE PROTEIN"/>
    <property type="match status" value="1"/>
</dbReference>
<sequence length="156" mass="17033">MKHLEKALVATYIATITKMGYSYPCTFMVVEDASEASICGTLRRVESSRLGEMLQGRQMMERLPTLHLALVALLGFCCLIHASSAAISFPPASGVLLQEIDAIPASSGADDQQVVVTGEGKTRGVSRRMGMEMELEDYPGSGANGRHSPWWQERRN</sequence>
<feature type="region of interest" description="Disordered" evidence="1">
    <location>
        <begin position="135"/>
        <end position="156"/>
    </location>
</feature>